<comment type="similarity">
    <text evidence="8">Belongs to the binding-protein-dependent transport system permease family. LivHM subfamily.</text>
</comment>
<evidence type="ECO:0000256" key="5">
    <source>
        <dbReference type="ARBA" id="ARBA00022970"/>
    </source>
</evidence>
<dbReference type="EMBL" id="JARJLM010000280">
    <property type="protein sequence ID" value="MDF3834534.1"/>
    <property type="molecule type" value="Genomic_DNA"/>
</dbReference>
<proteinExistence type="inferred from homology"/>
<evidence type="ECO:0000256" key="3">
    <source>
        <dbReference type="ARBA" id="ARBA00022475"/>
    </source>
</evidence>
<dbReference type="RefSeq" id="WP_276265557.1">
    <property type="nucleotide sequence ID" value="NZ_JARJLM010000280.1"/>
</dbReference>
<comment type="subcellular location">
    <subcellularLocation>
        <location evidence="1">Cell membrane</location>
        <topology evidence="1">Multi-pass membrane protein</topology>
    </subcellularLocation>
</comment>
<dbReference type="InterPro" id="IPR001851">
    <property type="entry name" value="ABC_transp_permease"/>
</dbReference>
<reference evidence="10 11" key="1">
    <citation type="submission" date="2023-03" db="EMBL/GenBank/DDBJ databases">
        <title>Draft assemblies of triclosan tolerant bacteria isolated from returned activated sludge.</title>
        <authorList>
            <person name="Van Hamelsveld S."/>
        </authorList>
    </citation>
    <scope>NUCLEOTIDE SEQUENCE [LARGE SCALE GENOMIC DNA]</scope>
    <source>
        <strain evidence="10 11">GW210010_S58</strain>
    </source>
</reference>
<dbReference type="Pfam" id="PF02653">
    <property type="entry name" value="BPD_transp_2"/>
    <property type="match status" value="1"/>
</dbReference>
<evidence type="ECO:0000256" key="9">
    <source>
        <dbReference type="SAM" id="Phobius"/>
    </source>
</evidence>
<accession>A0ABT6AQ06</accession>
<keyword evidence="3" id="KW-1003">Cell membrane</keyword>
<evidence type="ECO:0000256" key="4">
    <source>
        <dbReference type="ARBA" id="ARBA00022692"/>
    </source>
</evidence>
<feature type="transmembrane region" description="Helical" evidence="9">
    <location>
        <begin position="190"/>
        <end position="212"/>
    </location>
</feature>
<name>A0ABT6AQ06_9BURK</name>
<sequence>MIALFDTLVQGLLLGGLYTLTASGLSLAFGVMRLVNVAHGDFMVLAAYFALAVMQTLGASPLPALCIVLPVMAAAGYVGQRFILNRTLGRDILPPLLVTFGFSLIVQNALLEVFSADSQRLQAGNVVSAGIALTPEISVGVFPLITFACALGVVGGLQWLFARTALGRAFRATSDDAEIVQLMGVEPRHVFALAMALASAAVGLAGVLFGMSTTFDPAIGPAHLIYAFEAVIIGGMGSFRGTLAGALLLGLAQAVGLRLDPGWGVLCGHAAFLLVLLFRPAGLFPKTRDR</sequence>
<dbReference type="InterPro" id="IPR052157">
    <property type="entry name" value="BCAA_transport_permease"/>
</dbReference>
<keyword evidence="5" id="KW-0029">Amino-acid transport</keyword>
<comment type="caution">
    <text evidence="10">The sequence shown here is derived from an EMBL/GenBank/DDBJ whole genome shotgun (WGS) entry which is preliminary data.</text>
</comment>
<keyword evidence="4 9" id="KW-0812">Transmembrane</keyword>
<dbReference type="PANTHER" id="PTHR11795:SF445">
    <property type="entry name" value="AMINO ACID ABC TRANSPORTER PERMEASE PROTEIN"/>
    <property type="match status" value="1"/>
</dbReference>
<evidence type="ECO:0000313" key="11">
    <source>
        <dbReference type="Proteomes" id="UP001216674"/>
    </source>
</evidence>
<keyword evidence="2" id="KW-0813">Transport</keyword>
<evidence type="ECO:0000256" key="1">
    <source>
        <dbReference type="ARBA" id="ARBA00004651"/>
    </source>
</evidence>
<dbReference type="CDD" id="cd06582">
    <property type="entry name" value="TM_PBP1_LivH_like"/>
    <property type="match status" value="1"/>
</dbReference>
<evidence type="ECO:0000313" key="10">
    <source>
        <dbReference type="EMBL" id="MDF3834534.1"/>
    </source>
</evidence>
<evidence type="ECO:0000256" key="7">
    <source>
        <dbReference type="ARBA" id="ARBA00023136"/>
    </source>
</evidence>
<feature type="transmembrane region" description="Helical" evidence="9">
    <location>
        <begin position="62"/>
        <end position="80"/>
    </location>
</feature>
<dbReference type="Proteomes" id="UP001216674">
    <property type="component" value="Unassembled WGS sequence"/>
</dbReference>
<feature type="transmembrane region" description="Helical" evidence="9">
    <location>
        <begin position="263"/>
        <end position="281"/>
    </location>
</feature>
<protein>
    <submittedName>
        <fullName evidence="10">Branched-chain amino acid ABC transporter permease</fullName>
    </submittedName>
</protein>
<evidence type="ECO:0000256" key="6">
    <source>
        <dbReference type="ARBA" id="ARBA00022989"/>
    </source>
</evidence>
<feature type="transmembrane region" description="Helical" evidence="9">
    <location>
        <begin position="224"/>
        <end position="251"/>
    </location>
</feature>
<feature type="transmembrane region" description="Helical" evidence="9">
    <location>
        <begin position="92"/>
        <end position="111"/>
    </location>
</feature>
<feature type="transmembrane region" description="Helical" evidence="9">
    <location>
        <begin position="12"/>
        <end position="31"/>
    </location>
</feature>
<evidence type="ECO:0000256" key="2">
    <source>
        <dbReference type="ARBA" id="ARBA00022448"/>
    </source>
</evidence>
<keyword evidence="11" id="KW-1185">Reference proteome</keyword>
<organism evidence="10 11">
    <name type="scientific">Cupriavidus basilensis</name>
    <dbReference type="NCBI Taxonomy" id="68895"/>
    <lineage>
        <taxon>Bacteria</taxon>
        <taxon>Pseudomonadati</taxon>
        <taxon>Pseudomonadota</taxon>
        <taxon>Betaproteobacteria</taxon>
        <taxon>Burkholderiales</taxon>
        <taxon>Burkholderiaceae</taxon>
        <taxon>Cupriavidus</taxon>
    </lineage>
</organism>
<dbReference type="PANTHER" id="PTHR11795">
    <property type="entry name" value="BRANCHED-CHAIN AMINO ACID TRANSPORT SYSTEM PERMEASE PROTEIN LIVH"/>
    <property type="match status" value="1"/>
</dbReference>
<keyword evidence="6 9" id="KW-1133">Transmembrane helix</keyword>
<feature type="transmembrane region" description="Helical" evidence="9">
    <location>
        <begin position="141"/>
        <end position="161"/>
    </location>
</feature>
<evidence type="ECO:0000256" key="8">
    <source>
        <dbReference type="ARBA" id="ARBA00037998"/>
    </source>
</evidence>
<keyword evidence="7 9" id="KW-0472">Membrane</keyword>
<gene>
    <name evidence="10" type="ORF">P3W85_16450</name>
</gene>